<dbReference type="AlphaFoldDB" id="A0A0E9TUE6"/>
<dbReference type="EMBL" id="GBXM01052244">
    <property type="protein sequence ID" value="JAH56333.1"/>
    <property type="molecule type" value="Transcribed_RNA"/>
</dbReference>
<accession>A0A0E9TUE6</accession>
<evidence type="ECO:0000313" key="1">
    <source>
        <dbReference type="EMBL" id="JAH56333.1"/>
    </source>
</evidence>
<sequence>MLTSAETGLRGRAGSRLPLTDCEIKTV</sequence>
<organism evidence="1">
    <name type="scientific">Anguilla anguilla</name>
    <name type="common">European freshwater eel</name>
    <name type="synonym">Muraena anguilla</name>
    <dbReference type="NCBI Taxonomy" id="7936"/>
    <lineage>
        <taxon>Eukaryota</taxon>
        <taxon>Metazoa</taxon>
        <taxon>Chordata</taxon>
        <taxon>Craniata</taxon>
        <taxon>Vertebrata</taxon>
        <taxon>Euteleostomi</taxon>
        <taxon>Actinopterygii</taxon>
        <taxon>Neopterygii</taxon>
        <taxon>Teleostei</taxon>
        <taxon>Anguilliformes</taxon>
        <taxon>Anguillidae</taxon>
        <taxon>Anguilla</taxon>
    </lineage>
</organism>
<reference evidence="1" key="1">
    <citation type="submission" date="2014-11" db="EMBL/GenBank/DDBJ databases">
        <authorList>
            <person name="Amaro Gonzalez C."/>
        </authorList>
    </citation>
    <scope>NUCLEOTIDE SEQUENCE</scope>
</reference>
<reference evidence="1" key="2">
    <citation type="journal article" date="2015" name="Fish Shellfish Immunol.">
        <title>Early steps in the European eel (Anguilla anguilla)-Vibrio vulnificus interaction in the gills: Role of the RtxA13 toxin.</title>
        <authorList>
            <person name="Callol A."/>
            <person name="Pajuelo D."/>
            <person name="Ebbesson L."/>
            <person name="Teles M."/>
            <person name="MacKenzie S."/>
            <person name="Amaro C."/>
        </authorList>
    </citation>
    <scope>NUCLEOTIDE SEQUENCE</scope>
</reference>
<name>A0A0E9TUE6_ANGAN</name>
<proteinExistence type="predicted"/>
<protein>
    <submittedName>
        <fullName evidence="1">Uncharacterized protein</fullName>
    </submittedName>
</protein>